<sequence>MTSAFLSALSGRIAERWLALLALPGLLFLATLTTALVLGHAHWSDLELLRDRVDALAASPASGSAGTVVLVAAGVLAGAAVTGAAAQSLGAGVELLWCAEPRGPVLRYLADRRARRWRAADEAFRGALVAAGRARIEGAADADRLTDVAERRHADRARIASAPPRHPFAMGDRLAAPGRRLWRAHGLDLAAAWPHLWLLAADGTRAELQAARLRFTAAARLCAWGAGYLALALWWWPAALAGVVALVSGVRRGHAAAEAFAELTEALADLHLRDLATAMGVECGGSVDRELGERLTRVLRKETGPAPGGSVT</sequence>
<comment type="caution">
    <text evidence="2">The sequence shown here is derived from an EMBL/GenBank/DDBJ whole genome shotgun (WGS) entry which is preliminary data.</text>
</comment>
<dbReference type="Proteomes" id="UP000656732">
    <property type="component" value="Unassembled WGS sequence"/>
</dbReference>
<keyword evidence="3" id="KW-1185">Reference proteome</keyword>
<accession>A0A918BUG1</accession>
<evidence type="ECO:0000313" key="2">
    <source>
        <dbReference type="EMBL" id="GGQ92807.1"/>
    </source>
</evidence>
<reference evidence="2" key="2">
    <citation type="submission" date="2020-09" db="EMBL/GenBank/DDBJ databases">
        <authorList>
            <person name="Sun Q."/>
            <person name="Ohkuma M."/>
        </authorList>
    </citation>
    <scope>NUCLEOTIDE SEQUENCE</scope>
    <source>
        <strain evidence="2">JCM 4403</strain>
    </source>
</reference>
<dbReference type="EMBL" id="BMTU01000009">
    <property type="protein sequence ID" value="GGQ92807.1"/>
    <property type="molecule type" value="Genomic_DNA"/>
</dbReference>
<evidence type="ECO:0008006" key="4">
    <source>
        <dbReference type="Google" id="ProtNLM"/>
    </source>
</evidence>
<keyword evidence="1" id="KW-1133">Transmembrane helix</keyword>
<evidence type="ECO:0000313" key="3">
    <source>
        <dbReference type="Proteomes" id="UP000656732"/>
    </source>
</evidence>
<keyword evidence="1" id="KW-0812">Transmembrane</keyword>
<evidence type="ECO:0000256" key="1">
    <source>
        <dbReference type="SAM" id="Phobius"/>
    </source>
</evidence>
<reference evidence="2" key="1">
    <citation type="journal article" date="2014" name="Int. J. Syst. Evol. Microbiol.">
        <title>Complete genome sequence of Corynebacterium casei LMG S-19264T (=DSM 44701T), isolated from a smear-ripened cheese.</title>
        <authorList>
            <consortium name="US DOE Joint Genome Institute (JGI-PGF)"/>
            <person name="Walter F."/>
            <person name="Albersmeier A."/>
            <person name="Kalinowski J."/>
            <person name="Ruckert C."/>
        </authorList>
    </citation>
    <scope>NUCLEOTIDE SEQUENCE</scope>
    <source>
        <strain evidence="2">JCM 4403</strain>
    </source>
</reference>
<dbReference type="AlphaFoldDB" id="A0A918BUG1"/>
<protein>
    <recommendedName>
        <fullName evidence="4">Vegetative cell wall protein gp1</fullName>
    </recommendedName>
</protein>
<organism evidence="2 3">
    <name type="scientific">Streptomyces pilosus</name>
    <dbReference type="NCBI Taxonomy" id="28893"/>
    <lineage>
        <taxon>Bacteria</taxon>
        <taxon>Bacillati</taxon>
        <taxon>Actinomycetota</taxon>
        <taxon>Actinomycetes</taxon>
        <taxon>Kitasatosporales</taxon>
        <taxon>Streptomycetaceae</taxon>
        <taxon>Streptomyces</taxon>
    </lineage>
</organism>
<dbReference type="RefSeq" id="WP_189559833.1">
    <property type="nucleotide sequence ID" value="NZ_BMTU01000009.1"/>
</dbReference>
<feature type="transmembrane region" description="Helical" evidence="1">
    <location>
        <begin position="65"/>
        <end position="86"/>
    </location>
</feature>
<name>A0A918BUG1_9ACTN</name>
<proteinExistence type="predicted"/>
<gene>
    <name evidence="2" type="ORF">GCM10010280_45630</name>
</gene>
<keyword evidence="1" id="KW-0472">Membrane</keyword>
<feature type="transmembrane region" description="Helical" evidence="1">
    <location>
        <begin position="217"/>
        <end position="236"/>
    </location>
</feature>